<comment type="catalytic activity">
    <reaction evidence="5">
        <text>octanoyl-[ACP] + L-lysyl-[protein] = N(6)-octanoyl-L-lysyl-[protein] + holo-[ACP] + H(+)</text>
        <dbReference type="Rhea" id="RHEA:17665"/>
        <dbReference type="Rhea" id="RHEA-COMP:9636"/>
        <dbReference type="Rhea" id="RHEA-COMP:9685"/>
        <dbReference type="Rhea" id="RHEA-COMP:9752"/>
        <dbReference type="Rhea" id="RHEA-COMP:9928"/>
        <dbReference type="ChEBI" id="CHEBI:15378"/>
        <dbReference type="ChEBI" id="CHEBI:29969"/>
        <dbReference type="ChEBI" id="CHEBI:64479"/>
        <dbReference type="ChEBI" id="CHEBI:78463"/>
        <dbReference type="ChEBI" id="CHEBI:78809"/>
        <dbReference type="EC" id="2.3.1.181"/>
    </reaction>
</comment>
<protein>
    <recommendedName>
        <fullName evidence="5">Octanoyltransferase</fullName>
        <ecNumber evidence="5">2.3.1.181</ecNumber>
    </recommendedName>
</protein>
<comment type="caution">
    <text evidence="7">The sequence shown here is derived from an EMBL/GenBank/DDBJ whole genome shotgun (WGS) entry which is preliminary data.</text>
</comment>
<comment type="function">
    <text evidence="4 5">Catalyzes the transfer of endogenously produced octanoic acid from octanoyl-acyl-carrier-protein onto the lipoyl domains of lipoate-dependent enzymes. Lipoyl-ACP can also act as a substrate although octanoyl-ACP is likely to be the physiological substrate.</text>
</comment>
<dbReference type="EMBL" id="BAAAUV010000008">
    <property type="protein sequence ID" value="GAA3215477.1"/>
    <property type="molecule type" value="Genomic_DNA"/>
</dbReference>
<dbReference type="RefSeq" id="WP_344829586.1">
    <property type="nucleotide sequence ID" value="NZ_BAAAUV010000008.1"/>
</dbReference>
<evidence type="ECO:0000256" key="4">
    <source>
        <dbReference type="ARBA" id="ARBA00024732"/>
    </source>
</evidence>
<dbReference type="PROSITE" id="PS51733">
    <property type="entry name" value="BPL_LPL_CATALYTIC"/>
    <property type="match status" value="1"/>
</dbReference>
<keyword evidence="3 5" id="KW-0012">Acyltransferase</keyword>
<organism evidence="7 8">
    <name type="scientific">Actinocorallia longicatena</name>
    <dbReference type="NCBI Taxonomy" id="111803"/>
    <lineage>
        <taxon>Bacteria</taxon>
        <taxon>Bacillati</taxon>
        <taxon>Actinomycetota</taxon>
        <taxon>Actinomycetes</taxon>
        <taxon>Streptosporangiales</taxon>
        <taxon>Thermomonosporaceae</taxon>
        <taxon>Actinocorallia</taxon>
    </lineage>
</organism>
<evidence type="ECO:0000256" key="2">
    <source>
        <dbReference type="ARBA" id="ARBA00022679"/>
    </source>
</evidence>
<dbReference type="PANTHER" id="PTHR10993:SF7">
    <property type="entry name" value="LIPOYLTRANSFERASE 2, MITOCHONDRIAL-RELATED"/>
    <property type="match status" value="1"/>
</dbReference>
<evidence type="ECO:0000256" key="1">
    <source>
        <dbReference type="ARBA" id="ARBA00004821"/>
    </source>
</evidence>
<dbReference type="PIRSF" id="PIRSF016262">
    <property type="entry name" value="LPLase"/>
    <property type="match status" value="1"/>
</dbReference>
<gene>
    <name evidence="7" type="primary">lipB_1</name>
    <name evidence="7" type="ORF">GCM10010468_36920</name>
</gene>
<proteinExistence type="inferred from homology"/>
<feature type="domain" description="BPL/LPL catalytic" evidence="6">
    <location>
        <begin position="32"/>
        <end position="198"/>
    </location>
</feature>
<dbReference type="Gene3D" id="3.30.930.10">
    <property type="entry name" value="Bira Bifunctional Protein, Domain 2"/>
    <property type="match status" value="1"/>
</dbReference>
<dbReference type="GO" id="GO:0016740">
    <property type="term" value="F:transferase activity"/>
    <property type="evidence" value="ECO:0007669"/>
    <property type="project" value="UniProtKB-KW"/>
</dbReference>
<comment type="similarity">
    <text evidence="5">Belongs to the LipB family.</text>
</comment>
<dbReference type="EC" id="2.3.1.181" evidence="5"/>
<evidence type="ECO:0000313" key="8">
    <source>
        <dbReference type="Proteomes" id="UP001501237"/>
    </source>
</evidence>
<evidence type="ECO:0000256" key="3">
    <source>
        <dbReference type="ARBA" id="ARBA00023315"/>
    </source>
</evidence>
<comment type="pathway">
    <text evidence="1 5">Protein modification; protein lipoylation via endogenous pathway; protein N(6)-(lipoyl)lysine from octanoyl-[acyl-carrier-protein]: step 1/2.</text>
</comment>
<accession>A0ABP6QAF1</accession>
<dbReference type="InterPro" id="IPR000544">
    <property type="entry name" value="Octanoyltransferase"/>
</dbReference>
<reference evidence="8" key="1">
    <citation type="journal article" date="2019" name="Int. J. Syst. Evol. Microbiol.">
        <title>The Global Catalogue of Microorganisms (GCM) 10K type strain sequencing project: providing services to taxonomists for standard genome sequencing and annotation.</title>
        <authorList>
            <consortium name="The Broad Institute Genomics Platform"/>
            <consortium name="The Broad Institute Genome Sequencing Center for Infectious Disease"/>
            <person name="Wu L."/>
            <person name="Ma J."/>
        </authorList>
    </citation>
    <scope>NUCLEOTIDE SEQUENCE [LARGE SCALE GENOMIC DNA]</scope>
    <source>
        <strain evidence="8">JCM 9377</strain>
    </source>
</reference>
<sequence>MIFVHAGFGGRGLGFERCWDLQRRVHARRVAEEIGDTVLVLEHPPVYTVGRGADPRSLDGAPAPIVAVDRAGGSTWHGPGQLTGYPVVRLTGSAGEFTALVAEALVQVCGDLGVRAAAVPGGITTGDGLGLATIGVRVAQGVTTQGFALNCDPDLGWYEAIDGAHPTSLSRELGRTVTVREVLPAVEGRLAGRLGAMETFHRTLAQLEQPDHSE</sequence>
<dbReference type="SUPFAM" id="SSF55681">
    <property type="entry name" value="Class II aaRS and biotin synthetases"/>
    <property type="match status" value="1"/>
</dbReference>
<dbReference type="InterPro" id="IPR045864">
    <property type="entry name" value="aa-tRNA-synth_II/BPL/LPL"/>
</dbReference>
<dbReference type="NCBIfam" id="NF010925">
    <property type="entry name" value="PRK14345.1"/>
    <property type="match status" value="1"/>
</dbReference>
<keyword evidence="8" id="KW-1185">Reference proteome</keyword>
<name>A0ABP6QAF1_9ACTN</name>
<keyword evidence="2 5" id="KW-0808">Transferase</keyword>
<dbReference type="InterPro" id="IPR004143">
    <property type="entry name" value="BPL_LPL_catalytic"/>
</dbReference>
<evidence type="ECO:0000259" key="6">
    <source>
        <dbReference type="PROSITE" id="PS51733"/>
    </source>
</evidence>
<dbReference type="Proteomes" id="UP001501237">
    <property type="component" value="Unassembled WGS sequence"/>
</dbReference>
<dbReference type="Pfam" id="PF21948">
    <property type="entry name" value="LplA-B_cat"/>
    <property type="match status" value="1"/>
</dbReference>
<dbReference type="PANTHER" id="PTHR10993">
    <property type="entry name" value="OCTANOYLTRANSFERASE"/>
    <property type="match status" value="1"/>
</dbReference>
<evidence type="ECO:0000256" key="5">
    <source>
        <dbReference type="PIRNR" id="PIRNR016262"/>
    </source>
</evidence>
<evidence type="ECO:0000313" key="7">
    <source>
        <dbReference type="EMBL" id="GAA3215477.1"/>
    </source>
</evidence>